<dbReference type="PANTHER" id="PTHR33238:SF7">
    <property type="entry name" value="IRON-DEPENDENT TRANSCRIPTIONAL REGULATOR"/>
    <property type="match status" value="1"/>
</dbReference>
<dbReference type="GO" id="GO:0046914">
    <property type="term" value="F:transition metal ion binding"/>
    <property type="evidence" value="ECO:0007669"/>
    <property type="project" value="InterPro"/>
</dbReference>
<comment type="caution">
    <text evidence="6">The sequence shown here is derived from an EMBL/GenBank/DDBJ whole genome shotgun (WGS) entry which is preliminary data.</text>
</comment>
<dbReference type="SUPFAM" id="SSF46785">
    <property type="entry name" value="Winged helix' DNA-binding domain"/>
    <property type="match status" value="1"/>
</dbReference>
<dbReference type="GO" id="GO:0003700">
    <property type="term" value="F:DNA-binding transcription factor activity"/>
    <property type="evidence" value="ECO:0007669"/>
    <property type="project" value="InterPro"/>
</dbReference>
<evidence type="ECO:0000256" key="1">
    <source>
        <dbReference type="ARBA" id="ARBA00007871"/>
    </source>
</evidence>
<dbReference type="SUPFAM" id="SSF47979">
    <property type="entry name" value="Iron-dependent repressor protein, dimerization domain"/>
    <property type="match status" value="1"/>
</dbReference>
<dbReference type="InterPro" id="IPR036390">
    <property type="entry name" value="WH_DNA-bd_sf"/>
</dbReference>
<keyword evidence="3" id="KW-0238">DNA-binding</keyword>
<dbReference type="InterPro" id="IPR036388">
    <property type="entry name" value="WH-like_DNA-bd_sf"/>
</dbReference>
<organism evidence="6 7">
    <name type="scientific">Phoenicibacter congonensis</name>
    <dbReference type="NCBI Taxonomy" id="1944646"/>
    <lineage>
        <taxon>Bacteria</taxon>
        <taxon>Bacillati</taxon>
        <taxon>Actinomycetota</taxon>
        <taxon>Coriobacteriia</taxon>
        <taxon>Eggerthellales</taxon>
        <taxon>Eggerthellaceae</taxon>
        <taxon>Phoenicibacter</taxon>
    </lineage>
</organism>
<accession>A0AA43RHZ5</accession>
<keyword evidence="4" id="KW-0804">Transcription</keyword>
<feature type="domain" description="HTH dtxR-type" evidence="5">
    <location>
        <begin position="3"/>
        <end position="64"/>
    </location>
</feature>
<dbReference type="GO" id="GO:0046983">
    <property type="term" value="F:protein dimerization activity"/>
    <property type="evidence" value="ECO:0007669"/>
    <property type="project" value="InterPro"/>
</dbReference>
<dbReference type="InterPro" id="IPR036421">
    <property type="entry name" value="Fe_dep_repressor_sf"/>
</dbReference>
<dbReference type="PROSITE" id="PS50944">
    <property type="entry name" value="HTH_DTXR"/>
    <property type="match status" value="1"/>
</dbReference>
<dbReference type="Gene3D" id="1.10.10.10">
    <property type="entry name" value="Winged helix-like DNA-binding domain superfamily/Winged helix DNA-binding domain"/>
    <property type="match status" value="1"/>
</dbReference>
<sequence length="126" mass="14252">MALQESGEMYLETILRLQGELKIVRSIDVAEHMNFSKASVSRAVKILKNDGYLEVERTGNLNLTKEGEKIAKKIYERHTVLTKFMIGIGIDEKTAEEDACRIEHVISDKSFNVIKKIVKENAKAEA</sequence>
<proteinExistence type="inferred from homology"/>
<dbReference type="InterPro" id="IPR001367">
    <property type="entry name" value="Fe_dep_repressor"/>
</dbReference>
<name>A0AA43RHZ5_9ACTN</name>
<dbReference type="Gene3D" id="1.10.60.10">
    <property type="entry name" value="Iron dependent repressor, metal binding and dimerisation domain"/>
    <property type="match status" value="1"/>
</dbReference>
<gene>
    <name evidence="6" type="ORF">Q3982_04145</name>
</gene>
<dbReference type="InterPro" id="IPR050536">
    <property type="entry name" value="DtxR_MntR_Metal-Reg"/>
</dbReference>
<evidence type="ECO:0000256" key="2">
    <source>
        <dbReference type="ARBA" id="ARBA00023015"/>
    </source>
</evidence>
<evidence type="ECO:0000256" key="3">
    <source>
        <dbReference type="ARBA" id="ARBA00023125"/>
    </source>
</evidence>
<protein>
    <submittedName>
        <fullName evidence="6">Metal-dependent transcriptional regulator</fullName>
    </submittedName>
</protein>
<dbReference type="InterPro" id="IPR022687">
    <property type="entry name" value="HTH_DTXR"/>
</dbReference>
<evidence type="ECO:0000313" key="6">
    <source>
        <dbReference type="EMBL" id="MDO4841849.1"/>
    </source>
</evidence>
<evidence type="ECO:0000256" key="4">
    <source>
        <dbReference type="ARBA" id="ARBA00023163"/>
    </source>
</evidence>
<dbReference type="PANTHER" id="PTHR33238">
    <property type="entry name" value="IRON (METAL) DEPENDENT REPRESSOR, DTXR FAMILY"/>
    <property type="match status" value="1"/>
</dbReference>
<comment type="similarity">
    <text evidence="1">Belongs to the DtxR/MntR family.</text>
</comment>
<evidence type="ECO:0000259" key="5">
    <source>
        <dbReference type="PROSITE" id="PS50944"/>
    </source>
</evidence>
<dbReference type="EMBL" id="JAUMVS010000055">
    <property type="protein sequence ID" value="MDO4841849.1"/>
    <property type="molecule type" value="Genomic_DNA"/>
</dbReference>
<dbReference type="InterPro" id="IPR022689">
    <property type="entry name" value="Iron_dep_repressor"/>
</dbReference>
<dbReference type="SMART" id="SM00529">
    <property type="entry name" value="HTH_DTXR"/>
    <property type="match status" value="1"/>
</dbReference>
<dbReference type="Proteomes" id="UP001168575">
    <property type="component" value="Unassembled WGS sequence"/>
</dbReference>
<keyword evidence="7" id="KW-1185">Reference proteome</keyword>
<dbReference type="Pfam" id="PF01325">
    <property type="entry name" value="Fe_dep_repress"/>
    <property type="match status" value="1"/>
</dbReference>
<dbReference type="AlphaFoldDB" id="A0AA43RHZ5"/>
<evidence type="ECO:0000313" key="7">
    <source>
        <dbReference type="Proteomes" id="UP001168575"/>
    </source>
</evidence>
<reference evidence="6" key="1">
    <citation type="submission" date="2023-07" db="EMBL/GenBank/DDBJ databases">
        <title>Between Cages and Wild: Unraveling the Impact of Captivity on Animal Microbiomes and Antimicrobial Resistance.</title>
        <authorList>
            <person name="Schmartz G.P."/>
            <person name="Rehner J."/>
            <person name="Schuff M.J."/>
            <person name="Becker S.L."/>
            <person name="Kravczyk M."/>
            <person name="Gurevich A."/>
            <person name="Francke R."/>
            <person name="Mueller R."/>
            <person name="Keller V."/>
            <person name="Keller A."/>
        </authorList>
    </citation>
    <scope>NUCLEOTIDE SEQUENCE</scope>
    <source>
        <strain evidence="6">S12M_St_49</strain>
    </source>
</reference>
<dbReference type="GO" id="GO:0003677">
    <property type="term" value="F:DNA binding"/>
    <property type="evidence" value="ECO:0007669"/>
    <property type="project" value="UniProtKB-KW"/>
</dbReference>
<keyword evidence="2" id="KW-0805">Transcription regulation</keyword>
<dbReference type="Pfam" id="PF02742">
    <property type="entry name" value="Fe_dep_repr_C"/>
    <property type="match status" value="1"/>
</dbReference>